<organism evidence="3 4">
    <name type="scientific">Candidatus Doudnabacteria bacterium RIFCSPHIGHO2_12_FULL_48_16</name>
    <dbReference type="NCBI Taxonomy" id="1817838"/>
    <lineage>
        <taxon>Bacteria</taxon>
        <taxon>Candidatus Doudnaibacteriota</taxon>
    </lineage>
</organism>
<feature type="region of interest" description="Disordered" evidence="1">
    <location>
        <begin position="427"/>
        <end position="452"/>
    </location>
</feature>
<dbReference type="EMBL" id="MFEY01000005">
    <property type="protein sequence ID" value="OGE90585.1"/>
    <property type="molecule type" value="Genomic_DNA"/>
</dbReference>
<dbReference type="PANTHER" id="PTHR14911:SF13">
    <property type="entry name" value="TRNA (GUANINE(6)-N2)-METHYLTRANSFERASE THUMP3"/>
    <property type="match status" value="1"/>
</dbReference>
<dbReference type="CDD" id="cd02440">
    <property type="entry name" value="AdoMet_MTases"/>
    <property type="match status" value="1"/>
</dbReference>
<dbReference type="AlphaFoldDB" id="A0A1F5PKV8"/>
<accession>A0A1F5PKV8</accession>
<dbReference type="GO" id="GO:0016423">
    <property type="term" value="F:tRNA (guanine) methyltransferase activity"/>
    <property type="evidence" value="ECO:0007669"/>
    <property type="project" value="TreeGrafter"/>
</dbReference>
<dbReference type="SUPFAM" id="SSF53335">
    <property type="entry name" value="S-adenosyl-L-methionine-dependent methyltransferases"/>
    <property type="match status" value="1"/>
</dbReference>
<reference evidence="3 4" key="1">
    <citation type="journal article" date="2016" name="Nat. Commun.">
        <title>Thousands of microbial genomes shed light on interconnected biogeochemical processes in an aquifer system.</title>
        <authorList>
            <person name="Anantharaman K."/>
            <person name="Brown C.T."/>
            <person name="Hug L.A."/>
            <person name="Sharon I."/>
            <person name="Castelle C.J."/>
            <person name="Probst A.J."/>
            <person name="Thomas B.C."/>
            <person name="Singh A."/>
            <person name="Wilkins M.J."/>
            <person name="Karaoz U."/>
            <person name="Brodie E.L."/>
            <person name="Williams K.H."/>
            <person name="Hubbard S.S."/>
            <person name="Banfield J.F."/>
        </authorList>
    </citation>
    <scope>NUCLEOTIDE SEQUENCE [LARGE SCALE GENOMIC DNA]</scope>
</reference>
<name>A0A1F5PKV8_9BACT</name>
<evidence type="ECO:0000256" key="1">
    <source>
        <dbReference type="SAM" id="MobiDB-lite"/>
    </source>
</evidence>
<dbReference type="GO" id="GO:0030488">
    <property type="term" value="P:tRNA methylation"/>
    <property type="evidence" value="ECO:0007669"/>
    <property type="project" value="TreeGrafter"/>
</dbReference>
<proteinExistence type="predicted"/>
<dbReference type="PANTHER" id="PTHR14911">
    <property type="entry name" value="THUMP DOMAIN-CONTAINING"/>
    <property type="match status" value="1"/>
</dbReference>
<dbReference type="InterPro" id="IPR029063">
    <property type="entry name" value="SAM-dependent_MTases_sf"/>
</dbReference>
<gene>
    <name evidence="3" type="ORF">A3E29_02200</name>
</gene>
<evidence type="ECO:0000259" key="2">
    <source>
        <dbReference type="Pfam" id="PF01170"/>
    </source>
</evidence>
<feature type="domain" description="Ribosomal RNA large subunit methyltransferase K/L-like methyltransferase" evidence="2">
    <location>
        <begin position="203"/>
        <end position="357"/>
    </location>
</feature>
<dbReference type="Pfam" id="PF01170">
    <property type="entry name" value="UPF0020"/>
    <property type="match status" value="1"/>
</dbReference>
<protein>
    <recommendedName>
        <fullName evidence="2">Ribosomal RNA large subunit methyltransferase K/L-like methyltransferase domain-containing protein</fullName>
    </recommendedName>
</protein>
<dbReference type="Gene3D" id="3.40.50.150">
    <property type="entry name" value="Vaccinia Virus protein VP39"/>
    <property type="match status" value="1"/>
</dbReference>
<comment type="caution">
    <text evidence="3">The sequence shown here is derived from an EMBL/GenBank/DDBJ whole genome shotgun (WGS) entry which is preliminary data.</text>
</comment>
<evidence type="ECO:0000313" key="4">
    <source>
        <dbReference type="Proteomes" id="UP000177682"/>
    </source>
</evidence>
<evidence type="ECO:0000313" key="3">
    <source>
        <dbReference type="EMBL" id="OGE90585.1"/>
    </source>
</evidence>
<dbReference type="Proteomes" id="UP000177682">
    <property type="component" value="Unassembled WGS sequence"/>
</dbReference>
<dbReference type="InterPro" id="IPR000241">
    <property type="entry name" value="RlmKL-like_Mtase"/>
</dbReference>
<sequence>MQYAFILGRVYTLSLAEILKVLQALGVGHKILACSPEVVVIETDKALKPEELQPRLGGVIKIIRLFDTFQKKGKEFPSQVLGSYFTFKRIKEYFHEYSGKKQFGVSIYSLDPTVRFREEAQRVAFLIKKVLQDETQSVRAVLPQFPSQALTSVQVNENHILEKGAEVVVISGNQRLFIGKTITVQNYEDYGRRDYQRPARDEKVGMIPPKVAQTMINFAQPLKPLDYILDPFCGCGTVLQEAIYMGYRAIGADLEQKMVENSEKNLEWFRNRYHVSPGRYKLFKSNAAEISIILPNYQVAAVVTEGTLGPIYSKLPKKPEMTENFKTLSKLYDQVFKEFKKFLTEGARVVICLPAYKVSATDYAFLPDLDFATQNGYTVLDPLPDFLVKKYRFLKVTERKSCVYDRRDQIVAREIVIFQYGTNDSNQVLTEDRNSNPAGEDENSELTENNGA</sequence>